<evidence type="ECO:0000256" key="3">
    <source>
        <dbReference type="ARBA" id="ARBA00022475"/>
    </source>
</evidence>
<reference evidence="9 10" key="1">
    <citation type="submission" date="2020-04" db="EMBL/GenBank/DDBJ databases">
        <authorList>
            <person name="Hitch T.C.A."/>
            <person name="Wylensek D."/>
            <person name="Clavel T."/>
        </authorList>
    </citation>
    <scope>NUCLEOTIDE SEQUENCE [LARGE SCALE GENOMIC DNA]</scope>
    <source>
        <strain evidence="9 10">Oil-RF-744-FAT-WT-6-1</strain>
    </source>
</reference>
<feature type="transmembrane region" description="Helical" evidence="7">
    <location>
        <begin position="216"/>
        <end position="236"/>
    </location>
</feature>
<evidence type="ECO:0000313" key="11">
    <source>
        <dbReference type="Proteomes" id="UP001605989"/>
    </source>
</evidence>
<name>A0A848BVG7_9FIRM</name>
<dbReference type="Proteomes" id="UP001605989">
    <property type="component" value="Unassembled WGS sequence"/>
</dbReference>
<evidence type="ECO:0000313" key="9">
    <source>
        <dbReference type="EMBL" id="NME28788.1"/>
    </source>
</evidence>
<dbReference type="GO" id="GO:0005886">
    <property type="term" value="C:plasma membrane"/>
    <property type="evidence" value="ECO:0007669"/>
    <property type="project" value="UniProtKB-SubCell"/>
</dbReference>
<dbReference type="Proteomes" id="UP000591071">
    <property type="component" value="Unassembled WGS sequence"/>
</dbReference>
<evidence type="ECO:0000256" key="5">
    <source>
        <dbReference type="ARBA" id="ARBA00022989"/>
    </source>
</evidence>
<feature type="transmembrane region" description="Helical" evidence="7">
    <location>
        <begin position="99"/>
        <end position="117"/>
    </location>
</feature>
<keyword evidence="6 7" id="KW-0472">Membrane</keyword>
<feature type="transmembrane region" description="Helical" evidence="7">
    <location>
        <begin position="315"/>
        <end position="336"/>
    </location>
</feature>
<feature type="transmembrane region" description="Helical" evidence="7">
    <location>
        <begin position="75"/>
        <end position="93"/>
    </location>
</feature>
<dbReference type="Pfam" id="PF03601">
    <property type="entry name" value="Cons_hypoth698"/>
    <property type="match status" value="1"/>
</dbReference>
<feature type="transmembrane region" description="Helical" evidence="7">
    <location>
        <begin position="35"/>
        <end position="54"/>
    </location>
</feature>
<feature type="transmembrane region" description="Helical" evidence="7">
    <location>
        <begin position="12"/>
        <end position="29"/>
    </location>
</feature>
<accession>A0A848BVG7</accession>
<dbReference type="PROSITE" id="PS51257">
    <property type="entry name" value="PROKAR_LIPOPROTEIN"/>
    <property type="match status" value="1"/>
</dbReference>
<feature type="transmembrane region" description="Helical" evidence="7">
    <location>
        <begin position="257"/>
        <end position="275"/>
    </location>
</feature>
<dbReference type="KEGG" id="mhw:ACT01_10235"/>
<dbReference type="PANTHER" id="PTHR30106:SF2">
    <property type="entry name" value="UPF0324 INNER MEMBRANE PROTEIN YEIH"/>
    <property type="match status" value="1"/>
</dbReference>
<dbReference type="RefSeq" id="WP_059077136.1">
    <property type="nucleotide sequence ID" value="NZ_CP011940.1"/>
</dbReference>
<gene>
    <name evidence="8" type="ORF">ACGTZG_01825</name>
    <name evidence="9" type="ORF">HF872_09185</name>
</gene>
<evidence type="ECO:0000256" key="1">
    <source>
        <dbReference type="ARBA" id="ARBA00004651"/>
    </source>
</evidence>
<sequence>MSNMKFVEWHRASVGVILTLACSLAGWQLAKLPGFSLIGHLVLALLLGMAFQLFRTLTLTARESTGFIANKFLRAGIILLGFKLNLVILMTSGLHSLEAAVVVVAVMILINYGMARLFRVDHTLALLTACGCSICGAAAVMGISGTVKAKASQSVLAVAVVAVLGTVFTLIEVGLQPLLGFTDSQFGVMAGLSLHEIAHAVAAGGSAGPVGTDSAIIAKLSRVLLLAPVAIIVGILEAWRNRRNDDSKQDMKIPIPWFMGGFILASAIGSYVPAVEILVPYFVQAAYVILGMAMAALGLNVNFSVIAKEGVRPMAGAFLCSFIILGLGWFIASHYFI</sequence>
<feature type="transmembrane region" description="Helical" evidence="7">
    <location>
        <begin position="124"/>
        <end position="143"/>
    </location>
</feature>
<proteinExistence type="inferred from homology"/>
<evidence type="ECO:0000313" key="8">
    <source>
        <dbReference type="EMBL" id="MFG6271925.1"/>
    </source>
</evidence>
<organism evidence="9 10">
    <name type="scientific">Megasphaera hexanoica</name>
    <dbReference type="NCBI Taxonomy" id="1675036"/>
    <lineage>
        <taxon>Bacteria</taxon>
        <taxon>Bacillati</taxon>
        <taxon>Bacillota</taxon>
        <taxon>Negativicutes</taxon>
        <taxon>Veillonellales</taxon>
        <taxon>Veillonellaceae</taxon>
        <taxon>Megasphaera</taxon>
    </lineage>
</organism>
<evidence type="ECO:0000256" key="4">
    <source>
        <dbReference type="ARBA" id="ARBA00022692"/>
    </source>
</evidence>
<evidence type="ECO:0000256" key="6">
    <source>
        <dbReference type="ARBA" id="ARBA00023136"/>
    </source>
</evidence>
<evidence type="ECO:0000256" key="2">
    <source>
        <dbReference type="ARBA" id="ARBA00007977"/>
    </source>
</evidence>
<feature type="transmembrane region" description="Helical" evidence="7">
    <location>
        <begin position="186"/>
        <end position="204"/>
    </location>
</feature>
<dbReference type="AlphaFoldDB" id="A0A848BVG7"/>
<evidence type="ECO:0000256" key="7">
    <source>
        <dbReference type="SAM" id="Phobius"/>
    </source>
</evidence>
<keyword evidence="5 7" id="KW-1133">Transmembrane helix</keyword>
<dbReference type="InterPro" id="IPR018383">
    <property type="entry name" value="UPF0324_pro"/>
</dbReference>
<comment type="subcellular location">
    <subcellularLocation>
        <location evidence="1">Cell membrane</location>
        <topology evidence="1">Multi-pass membrane protein</topology>
    </subcellularLocation>
</comment>
<comment type="caution">
    <text evidence="9">The sequence shown here is derived from an EMBL/GenBank/DDBJ whole genome shotgun (WGS) entry which is preliminary data.</text>
</comment>
<keyword evidence="11" id="KW-1185">Reference proteome</keyword>
<dbReference type="EMBL" id="JABAFG010000014">
    <property type="protein sequence ID" value="NME28788.1"/>
    <property type="molecule type" value="Genomic_DNA"/>
</dbReference>
<comment type="similarity">
    <text evidence="2">Belongs to the UPF0324 family.</text>
</comment>
<keyword evidence="4 7" id="KW-0812">Transmembrane</keyword>
<dbReference type="PANTHER" id="PTHR30106">
    <property type="entry name" value="INNER MEMBRANE PROTEIN YEIH-RELATED"/>
    <property type="match status" value="1"/>
</dbReference>
<evidence type="ECO:0000313" key="10">
    <source>
        <dbReference type="Proteomes" id="UP000591071"/>
    </source>
</evidence>
<protein>
    <submittedName>
        <fullName evidence="9">Putative sulfate exporter family transporter</fullName>
    </submittedName>
    <submittedName>
        <fullName evidence="8">YeiH family protein</fullName>
    </submittedName>
</protein>
<dbReference type="OrthoDB" id="9811391at2"/>
<reference evidence="8 11" key="2">
    <citation type="submission" date="2024-10" db="EMBL/GenBank/DDBJ databases">
        <authorList>
            <person name="Sang B.-I."/>
            <person name="Prabhaharan D."/>
        </authorList>
    </citation>
    <scope>NUCLEOTIDE SEQUENCE [LARGE SCALE GENOMIC DNA]</scope>
    <source>
        <strain evidence="8 11">MH</strain>
    </source>
</reference>
<keyword evidence="3" id="KW-1003">Cell membrane</keyword>
<feature type="transmembrane region" description="Helical" evidence="7">
    <location>
        <begin position="155"/>
        <end position="174"/>
    </location>
</feature>
<dbReference type="EMBL" id="JBIEKR010000001">
    <property type="protein sequence ID" value="MFG6271925.1"/>
    <property type="molecule type" value="Genomic_DNA"/>
</dbReference>
<feature type="transmembrane region" description="Helical" evidence="7">
    <location>
        <begin position="281"/>
        <end position="303"/>
    </location>
</feature>